<feature type="transmembrane region" description="Helical" evidence="1">
    <location>
        <begin position="12"/>
        <end position="32"/>
    </location>
</feature>
<dbReference type="AlphaFoldDB" id="A0A968KSD8"/>
<dbReference type="EMBL" id="JAATLK010000001">
    <property type="protein sequence ID" value="NIZ46440.1"/>
    <property type="molecule type" value="Genomic_DNA"/>
</dbReference>
<dbReference type="SMART" id="SM00909">
    <property type="entry name" value="Germane"/>
    <property type="match status" value="1"/>
</dbReference>
<keyword evidence="1" id="KW-0812">Transmembrane</keyword>
<reference evidence="3" key="1">
    <citation type="submission" date="2020-03" db="EMBL/GenBank/DDBJ databases">
        <title>Spirochaetal bacteria isolated from arthropods constitute a novel genus Entomospira genus novum within the order Spirochaetales.</title>
        <authorList>
            <person name="Grana-Miraglia L."/>
            <person name="Sikutova S."/>
            <person name="Fingerle V."/>
            <person name="Sing A."/>
            <person name="Castillo-Ramirez S."/>
            <person name="Margos G."/>
            <person name="Rudolf I."/>
        </authorList>
    </citation>
    <scope>NUCLEOTIDE SEQUENCE</scope>
    <source>
        <strain evidence="3">BR208</strain>
    </source>
</reference>
<name>A0A968KSD8_9SPIO</name>
<dbReference type="InterPro" id="IPR019606">
    <property type="entry name" value="GerMN"/>
</dbReference>
<sequence>MQEKLTTLGYRVILAIMISLIIITGLAGVIRVKTKVIPATDMSHTTVERVMKSAPSVNGLYYLFVLDEAGGVIPQTTKMRVPHNLEGLQKLLETLLKWEKAQDSHVVTFIPQNVSIINMYINGDVLFIDFSEEFQFNTWGSQGYIGQLEQILRTVASVSMVRYLQIHINGERIDFLHEGVYIGRPIDLWAYKEK</sequence>
<proteinExistence type="predicted"/>
<protein>
    <recommendedName>
        <fullName evidence="2">GerMN domain-containing protein</fullName>
    </recommendedName>
</protein>
<keyword evidence="1" id="KW-1133">Transmembrane helix</keyword>
<comment type="caution">
    <text evidence="3">The sequence shown here is derived from an EMBL/GenBank/DDBJ whole genome shotgun (WGS) entry which is preliminary data.</text>
</comment>
<dbReference type="Pfam" id="PF10646">
    <property type="entry name" value="Germane"/>
    <property type="match status" value="1"/>
</dbReference>
<keyword evidence="4" id="KW-1185">Reference proteome</keyword>
<organism evidence="3 4">
    <name type="scientific">Entomospira nematocerorum</name>
    <dbReference type="NCBI Taxonomy" id="2719987"/>
    <lineage>
        <taxon>Bacteria</taxon>
        <taxon>Pseudomonadati</taxon>
        <taxon>Spirochaetota</taxon>
        <taxon>Spirochaetia</taxon>
        <taxon>Spirochaetales</taxon>
        <taxon>Spirochaetaceae</taxon>
        <taxon>Entomospira</taxon>
    </lineage>
</organism>
<feature type="domain" description="GerMN" evidence="2">
    <location>
        <begin position="88"/>
        <end position="177"/>
    </location>
</feature>
<evidence type="ECO:0000313" key="3">
    <source>
        <dbReference type="EMBL" id="NIZ46440.1"/>
    </source>
</evidence>
<gene>
    <name evidence="3" type="ORF">HCT46_00660</name>
</gene>
<evidence type="ECO:0000259" key="2">
    <source>
        <dbReference type="SMART" id="SM00909"/>
    </source>
</evidence>
<dbReference type="Proteomes" id="UP000752013">
    <property type="component" value="Unassembled WGS sequence"/>
</dbReference>
<accession>A0A968KSD8</accession>
<dbReference type="RefSeq" id="WP_167702907.1">
    <property type="nucleotide sequence ID" value="NZ_CP118168.1"/>
</dbReference>
<evidence type="ECO:0000313" key="4">
    <source>
        <dbReference type="Proteomes" id="UP000752013"/>
    </source>
</evidence>
<evidence type="ECO:0000256" key="1">
    <source>
        <dbReference type="SAM" id="Phobius"/>
    </source>
</evidence>
<keyword evidence="1" id="KW-0472">Membrane</keyword>